<dbReference type="Proteomes" id="UP001595872">
    <property type="component" value="Unassembled WGS sequence"/>
</dbReference>
<organism evidence="12 13">
    <name type="scientific">Actinomadura gamaensis</name>
    <dbReference type="NCBI Taxonomy" id="1763541"/>
    <lineage>
        <taxon>Bacteria</taxon>
        <taxon>Bacillati</taxon>
        <taxon>Actinomycetota</taxon>
        <taxon>Actinomycetes</taxon>
        <taxon>Streptosporangiales</taxon>
        <taxon>Thermomonosporaceae</taxon>
        <taxon>Actinomadura</taxon>
    </lineage>
</organism>
<dbReference type="Pfam" id="PF01135">
    <property type="entry name" value="PCMT"/>
    <property type="match status" value="1"/>
</dbReference>
<name>A0ABV9U7I5_9ACTN</name>
<dbReference type="SUPFAM" id="SSF53335">
    <property type="entry name" value="S-adenosyl-L-methionine-dependent methyltransferases"/>
    <property type="match status" value="1"/>
</dbReference>
<accession>A0ABV9U7I5</accession>
<evidence type="ECO:0000256" key="1">
    <source>
        <dbReference type="ARBA" id="ARBA00004496"/>
    </source>
</evidence>
<evidence type="ECO:0000313" key="12">
    <source>
        <dbReference type="EMBL" id="MFC4911744.1"/>
    </source>
</evidence>
<dbReference type="EC" id="2.1.1.77" evidence="3"/>
<evidence type="ECO:0000256" key="5">
    <source>
        <dbReference type="ARBA" id="ARBA00022490"/>
    </source>
</evidence>
<evidence type="ECO:0000256" key="4">
    <source>
        <dbReference type="ARBA" id="ARBA00013346"/>
    </source>
</evidence>
<dbReference type="RefSeq" id="WP_378260968.1">
    <property type="nucleotide sequence ID" value="NZ_JBHSIT010000010.1"/>
</dbReference>
<keyword evidence="7" id="KW-0808">Transferase</keyword>
<comment type="subcellular location">
    <subcellularLocation>
        <location evidence="1">Cytoplasm</location>
    </subcellularLocation>
</comment>
<evidence type="ECO:0000256" key="10">
    <source>
        <dbReference type="ARBA" id="ARBA00031323"/>
    </source>
</evidence>
<evidence type="ECO:0000256" key="8">
    <source>
        <dbReference type="ARBA" id="ARBA00022691"/>
    </source>
</evidence>
<evidence type="ECO:0000256" key="9">
    <source>
        <dbReference type="ARBA" id="ARBA00030757"/>
    </source>
</evidence>
<dbReference type="Gene3D" id="3.40.50.150">
    <property type="entry name" value="Vaccinia Virus protein VP39"/>
    <property type="match status" value="1"/>
</dbReference>
<keyword evidence="6 12" id="KW-0489">Methyltransferase</keyword>
<sequence>MEFDGVTVPEAWAEPARVVAREKFLPDVALVGPRPDDPASWIDRRTAPDAWLRAVYSDAAVAVQLDDGALDIASKPADPFAVATSSCSAPGLVFAMLDLLDPQDGEVVLEIGTGTGWTAGLLATRVGARNVISVEVDPNVATFARANLSSVGLDPDVVVGDGALGYPARAPYDRVHVSCGVTRIPYAWVEQTRPGGVIVLPWMPGWQTGHLARLTVEDGVASGRFHGTSGFMLMRAQRPSEPPITGEPRVSASTLDARGLASADEGLSLAIAGLLPDVRGHAVTSPDGTVRIAAREGDSHALAVLSPRSARAEVVQRGPRNLWDELEAAVHQWHAWGRPTPDRFGLTVTPQTQHVWLDSPRGA</sequence>
<dbReference type="PANTHER" id="PTHR11579">
    <property type="entry name" value="PROTEIN-L-ISOASPARTATE O-METHYLTRANSFERASE"/>
    <property type="match status" value="1"/>
</dbReference>
<dbReference type="CDD" id="cd02440">
    <property type="entry name" value="AdoMet_MTases"/>
    <property type="match status" value="1"/>
</dbReference>
<gene>
    <name evidence="12" type="ORF">ACFPCY_30875</name>
</gene>
<dbReference type="GO" id="GO:0032259">
    <property type="term" value="P:methylation"/>
    <property type="evidence" value="ECO:0007669"/>
    <property type="project" value="UniProtKB-KW"/>
</dbReference>
<dbReference type="PANTHER" id="PTHR11579:SF0">
    <property type="entry name" value="PROTEIN-L-ISOASPARTATE(D-ASPARTATE) O-METHYLTRANSFERASE"/>
    <property type="match status" value="1"/>
</dbReference>
<comment type="caution">
    <text evidence="12">The sequence shown here is derived from an EMBL/GenBank/DDBJ whole genome shotgun (WGS) entry which is preliminary data.</text>
</comment>
<evidence type="ECO:0000256" key="7">
    <source>
        <dbReference type="ARBA" id="ARBA00022679"/>
    </source>
</evidence>
<dbReference type="InterPro" id="IPR029063">
    <property type="entry name" value="SAM-dependent_MTases_sf"/>
</dbReference>
<evidence type="ECO:0000313" key="13">
    <source>
        <dbReference type="Proteomes" id="UP001595872"/>
    </source>
</evidence>
<dbReference type="EMBL" id="JBHSIT010000010">
    <property type="protein sequence ID" value="MFC4911744.1"/>
    <property type="molecule type" value="Genomic_DNA"/>
</dbReference>
<evidence type="ECO:0000256" key="6">
    <source>
        <dbReference type="ARBA" id="ARBA00022603"/>
    </source>
</evidence>
<keyword evidence="5" id="KW-0963">Cytoplasm</keyword>
<dbReference type="GO" id="GO:0008168">
    <property type="term" value="F:methyltransferase activity"/>
    <property type="evidence" value="ECO:0007669"/>
    <property type="project" value="UniProtKB-KW"/>
</dbReference>
<evidence type="ECO:0000256" key="11">
    <source>
        <dbReference type="ARBA" id="ARBA00031350"/>
    </source>
</evidence>
<dbReference type="InterPro" id="IPR000682">
    <property type="entry name" value="PCMT"/>
</dbReference>
<protein>
    <recommendedName>
        <fullName evidence="4">Protein-L-isoaspartate O-methyltransferase</fullName>
        <ecNumber evidence="3">2.1.1.77</ecNumber>
    </recommendedName>
    <alternativeName>
        <fullName evidence="11">L-isoaspartyl protein carboxyl methyltransferase</fullName>
    </alternativeName>
    <alternativeName>
        <fullName evidence="9">Protein L-isoaspartyl methyltransferase</fullName>
    </alternativeName>
    <alternativeName>
        <fullName evidence="10">Protein-beta-aspartate methyltransferase</fullName>
    </alternativeName>
</protein>
<comment type="similarity">
    <text evidence="2">Belongs to the methyltransferase superfamily. L-isoaspartyl/D-aspartyl protein methyltransferase family.</text>
</comment>
<evidence type="ECO:0000256" key="2">
    <source>
        <dbReference type="ARBA" id="ARBA00005369"/>
    </source>
</evidence>
<keyword evidence="8" id="KW-0949">S-adenosyl-L-methionine</keyword>
<evidence type="ECO:0000256" key="3">
    <source>
        <dbReference type="ARBA" id="ARBA00011890"/>
    </source>
</evidence>
<keyword evidence="13" id="KW-1185">Reference proteome</keyword>
<reference evidence="13" key="1">
    <citation type="journal article" date="2019" name="Int. J. Syst. Evol. Microbiol.">
        <title>The Global Catalogue of Microorganisms (GCM) 10K type strain sequencing project: providing services to taxonomists for standard genome sequencing and annotation.</title>
        <authorList>
            <consortium name="The Broad Institute Genomics Platform"/>
            <consortium name="The Broad Institute Genome Sequencing Center for Infectious Disease"/>
            <person name="Wu L."/>
            <person name="Ma J."/>
        </authorList>
    </citation>
    <scope>NUCLEOTIDE SEQUENCE [LARGE SCALE GENOMIC DNA]</scope>
    <source>
        <strain evidence="13">KLKA75</strain>
    </source>
</reference>
<proteinExistence type="inferred from homology"/>